<evidence type="ECO:0000259" key="2">
    <source>
        <dbReference type="SMART" id="SM00471"/>
    </source>
</evidence>
<dbReference type="RefSeq" id="WP_206936198.1">
    <property type="nucleotide sequence ID" value="NZ_JAEKJY010000009.1"/>
</dbReference>
<evidence type="ECO:0000313" key="4">
    <source>
        <dbReference type="Proteomes" id="UP000663970"/>
    </source>
</evidence>
<gene>
    <name evidence="3" type="ORF">JF544_19190</name>
</gene>
<dbReference type="PANTHER" id="PTHR46246:SF1">
    <property type="entry name" value="GUANOSINE-3',5'-BIS(DIPHOSPHATE) 3'-PYROPHOSPHOHYDROLASE MESH1"/>
    <property type="match status" value="1"/>
</dbReference>
<feature type="region of interest" description="Disordered" evidence="1">
    <location>
        <begin position="1"/>
        <end position="24"/>
    </location>
</feature>
<dbReference type="Proteomes" id="UP000663970">
    <property type="component" value="Unassembled WGS sequence"/>
</dbReference>
<feature type="domain" description="HD/PDEase" evidence="2">
    <location>
        <begin position="21"/>
        <end position="127"/>
    </location>
</feature>
<organism evidence="3 4">
    <name type="scientific">Halobacillus kuroshimensis</name>
    <dbReference type="NCBI Taxonomy" id="302481"/>
    <lineage>
        <taxon>Bacteria</taxon>
        <taxon>Bacillati</taxon>
        <taxon>Bacillota</taxon>
        <taxon>Bacilli</taxon>
        <taxon>Bacillales</taxon>
        <taxon>Bacillaceae</taxon>
        <taxon>Halobacillus</taxon>
    </lineage>
</organism>
<evidence type="ECO:0000256" key="1">
    <source>
        <dbReference type="SAM" id="MobiDB-lite"/>
    </source>
</evidence>
<accession>A0ABS3E1A0</accession>
<reference evidence="3 4" key="1">
    <citation type="submission" date="2020-12" db="EMBL/GenBank/DDBJ databases">
        <title>Oil enriched cultivation method for isolating marine PHA-producing bacteria.</title>
        <authorList>
            <person name="Zheng W."/>
            <person name="Yu S."/>
            <person name="Huang Y."/>
        </authorList>
    </citation>
    <scope>NUCLEOTIDE SEQUENCE [LARGE SCALE GENOMIC DNA]</scope>
    <source>
        <strain evidence="3 4">SY-2-6</strain>
    </source>
</reference>
<dbReference type="PANTHER" id="PTHR46246">
    <property type="entry name" value="GUANOSINE-3',5'-BIS(DIPHOSPHATE) 3'-PYROPHOSPHOHYDROLASE MESH1"/>
    <property type="match status" value="1"/>
</dbReference>
<comment type="caution">
    <text evidence="3">The sequence shown here is derived from an EMBL/GenBank/DDBJ whole genome shotgun (WGS) entry which is preliminary data.</text>
</comment>
<name>A0ABS3E1A0_9BACI</name>
<dbReference type="EMBL" id="JAEKJY010000009">
    <property type="protein sequence ID" value="MBN8237357.1"/>
    <property type="molecule type" value="Genomic_DNA"/>
</dbReference>
<sequence>MIEQAEQLAVKAHDGQKRKNSSDPYIVHPRRVSEILRAGGGSAALICAGWLHDVVEDTEVTIEDIRKQFGNQVTELVAAHTENKRLPWKQRKQHTIDTVRNGNLDIKALIVADKLDNLLSIHTDQLRFGEKVWDNFNAGYSQQKWYYQSVASAMYNGLSKQDAPPFFPEYAELVEQTFD</sequence>
<dbReference type="Pfam" id="PF13328">
    <property type="entry name" value="HD_4"/>
    <property type="match status" value="1"/>
</dbReference>
<evidence type="ECO:0000313" key="3">
    <source>
        <dbReference type="EMBL" id="MBN8237357.1"/>
    </source>
</evidence>
<dbReference type="SMART" id="SM00471">
    <property type="entry name" value="HDc"/>
    <property type="match status" value="1"/>
</dbReference>
<dbReference type="CDD" id="cd00077">
    <property type="entry name" value="HDc"/>
    <property type="match status" value="1"/>
</dbReference>
<protein>
    <submittedName>
        <fullName evidence="3">HD domain-containing protein</fullName>
    </submittedName>
</protein>
<feature type="compositionally biased region" description="Basic and acidic residues" evidence="1">
    <location>
        <begin position="11"/>
        <end position="21"/>
    </location>
</feature>
<proteinExistence type="predicted"/>
<dbReference type="InterPro" id="IPR003607">
    <property type="entry name" value="HD/PDEase_dom"/>
</dbReference>
<dbReference type="SUPFAM" id="SSF109604">
    <property type="entry name" value="HD-domain/PDEase-like"/>
    <property type="match status" value="1"/>
</dbReference>
<keyword evidence="4" id="KW-1185">Reference proteome</keyword>
<dbReference type="InterPro" id="IPR052194">
    <property type="entry name" value="MESH1"/>
</dbReference>
<dbReference type="Gene3D" id="1.10.3210.10">
    <property type="entry name" value="Hypothetical protein af1432"/>
    <property type="match status" value="1"/>
</dbReference>